<evidence type="ECO:0000313" key="3">
    <source>
        <dbReference type="Proteomes" id="UP000050465"/>
    </source>
</evidence>
<keyword evidence="2" id="KW-0808">Transferase</keyword>
<dbReference type="PANTHER" id="PTHR48050:SF13">
    <property type="entry name" value="STEROL 3-BETA-GLUCOSYLTRANSFERASE UGT80A2"/>
    <property type="match status" value="1"/>
</dbReference>
<name>A0A0P8D6F2_9CYAN</name>
<dbReference type="SUPFAM" id="SSF53756">
    <property type="entry name" value="UDP-Glycosyltransferase/glycogen phosphorylase"/>
    <property type="match status" value="1"/>
</dbReference>
<evidence type="ECO:0000259" key="1">
    <source>
        <dbReference type="Pfam" id="PF06722"/>
    </source>
</evidence>
<feature type="domain" description="Erythromycin biosynthesis protein CIII-like C-terminal" evidence="1">
    <location>
        <begin position="279"/>
        <end position="377"/>
    </location>
</feature>
<dbReference type="GO" id="GO:0008194">
    <property type="term" value="F:UDP-glycosyltransferase activity"/>
    <property type="evidence" value="ECO:0007669"/>
    <property type="project" value="InterPro"/>
</dbReference>
<dbReference type="AlphaFoldDB" id="A0A0P8D6F2"/>
<dbReference type="Pfam" id="PF06722">
    <property type="entry name" value="EryCIII-like_C"/>
    <property type="match status" value="1"/>
</dbReference>
<dbReference type="PATRIC" id="fig|1666911.3.peg.5475"/>
<evidence type="ECO:0000313" key="2">
    <source>
        <dbReference type="EMBL" id="KPQ31624.1"/>
    </source>
</evidence>
<organism evidence="2 3">
    <name type="scientific">Phormidesmis priestleyi Ana</name>
    <dbReference type="NCBI Taxonomy" id="1666911"/>
    <lineage>
        <taxon>Bacteria</taxon>
        <taxon>Bacillati</taxon>
        <taxon>Cyanobacteriota</taxon>
        <taxon>Cyanophyceae</taxon>
        <taxon>Leptolyngbyales</taxon>
        <taxon>Leptolyngbyaceae</taxon>
        <taxon>Phormidesmis</taxon>
    </lineage>
</organism>
<dbReference type="EMBL" id="LJZR01000092">
    <property type="protein sequence ID" value="KPQ31624.1"/>
    <property type="molecule type" value="Genomic_DNA"/>
</dbReference>
<dbReference type="GO" id="GO:0016758">
    <property type="term" value="F:hexosyltransferase activity"/>
    <property type="evidence" value="ECO:0007669"/>
    <property type="project" value="UniProtKB-ARBA"/>
</dbReference>
<dbReference type="InterPro" id="IPR050426">
    <property type="entry name" value="Glycosyltransferase_28"/>
</dbReference>
<dbReference type="STRING" id="1666911.HLUCCA11_23370"/>
<dbReference type="PANTHER" id="PTHR48050">
    <property type="entry name" value="STEROL 3-BETA-GLUCOSYLTRANSFERASE"/>
    <property type="match status" value="1"/>
</dbReference>
<reference evidence="2 3" key="1">
    <citation type="submission" date="2015-09" db="EMBL/GenBank/DDBJ databases">
        <title>Identification and resolution of microdiversity through metagenomic sequencing of parallel consortia.</title>
        <authorList>
            <person name="Nelson W.C."/>
            <person name="Romine M.F."/>
            <person name="Lindemann S.R."/>
        </authorList>
    </citation>
    <scope>NUCLEOTIDE SEQUENCE [LARGE SCALE GENOMIC DNA]</scope>
    <source>
        <strain evidence="2">Ana</strain>
    </source>
</reference>
<proteinExistence type="predicted"/>
<gene>
    <name evidence="2" type="ORF">HLUCCA11_23370</name>
</gene>
<protein>
    <submittedName>
        <fullName evidence="2">Glycosyl transferase</fullName>
    </submittedName>
</protein>
<dbReference type="Proteomes" id="UP000050465">
    <property type="component" value="Unassembled WGS sequence"/>
</dbReference>
<dbReference type="Gene3D" id="3.40.50.2000">
    <property type="entry name" value="Glycogen Phosphorylase B"/>
    <property type="match status" value="2"/>
</dbReference>
<dbReference type="InterPro" id="IPR010610">
    <property type="entry name" value="EryCIII-like_C"/>
</dbReference>
<dbReference type="GO" id="GO:0017000">
    <property type="term" value="P:antibiotic biosynthetic process"/>
    <property type="evidence" value="ECO:0007669"/>
    <property type="project" value="UniProtKB-ARBA"/>
</dbReference>
<dbReference type="InterPro" id="IPR002213">
    <property type="entry name" value="UDP_glucos_trans"/>
</dbReference>
<sequence length="407" mass="44487">MLALGLELRSRGHDVIFATPEYYQNKIEQLGFAFHTIRPNLPEDPATISRIIDLKKGTEVVLKEVILSAIRDTYQDLLAVAQDADFMVAHEIIFAAPIVAEVLNMRWASCTLVPAAFFSAYDPSVIAAYPGLAKLRRLGPSVNRLVINLADIATRSWGKPLYELRKQLELPPMRNSILGHSKYSPYLVLALFSSVFGKPQPDWPSNSITTGFTFYDGEQERILSSELETFLEAGEPPIVFTLGSAVVGAPGDFYGQSVQAATGLGRRAVLLIGKNAPPEELPQNMFACEYAPYSQLFPRACAVVHQGGIGTTAQALRAGCPTLVVPHLVDQPDNAARLERLGTSRTLARRDYLAPRVEKELAQLLDEPSYQQKANEVGLVIGAESGTKSACDVIEQQLEKALLARPG</sequence>
<dbReference type="CDD" id="cd03784">
    <property type="entry name" value="GT1_Gtf-like"/>
    <property type="match status" value="1"/>
</dbReference>
<accession>A0A0P8D6F2</accession>
<comment type="caution">
    <text evidence="2">The sequence shown here is derived from an EMBL/GenBank/DDBJ whole genome shotgun (WGS) entry which is preliminary data.</text>
</comment>